<accession>A0ABY8XKL7</accession>
<keyword evidence="3" id="KW-0804">Transcription</keyword>
<dbReference type="SMART" id="SM00347">
    <property type="entry name" value="HTH_MARR"/>
    <property type="match status" value="1"/>
</dbReference>
<name>A0ABY8XKL7_9PSEU</name>
<gene>
    <name evidence="5" type="ORF">QP939_46185</name>
</gene>
<dbReference type="SUPFAM" id="SSF46785">
    <property type="entry name" value="Winged helix' DNA-binding domain"/>
    <property type="match status" value="1"/>
</dbReference>
<keyword evidence="2" id="KW-0238">DNA-binding</keyword>
<proteinExistence type="predicted"/>
<dbReference type="Proteomes" id="UP001227101">
    <property type="component" value="Chromosome"/>
</dbReference>
<dbReference type="Gene3D" id="1.10.10.10">
    <property type="entry name" value="Winged helix-like DNA-binding domain superfamily/Winged helix DNA-binding domain"/>
    <property type="match status" value="1"/>
</dbReference>
<keyword evidence="6" id="KW-1185">Reference proteome</keyword>
<dbReference type="PANTHER" id="PTHR42756:SF1">
    <property type="entry name" value="TRANSCRIPTIONAL REPRESSOR OF EMRAB OPERON"/>
    <property type="match status" value="1"/>
</dbReference>
<protein>
    <submittedName>
        <fullName evidence="5">MarR family winged helix-turn-helix transcriptional regulator</fullName>
    </submittedName>
</protein>
<organism evidence="5 6">
    <name type="scientific">Amycolatopsis nalaikhensis</name>
    <dbReference type="NCBI Taxonomy" id="715472"/>
    <lineage>
        <taxon>Bacteria</taxon>
        <taxon>Bacillati</taxon>
        <taxon>Actinomycetota</taxon>
        <taxon>Actinomycetes</taxon>
        <taxon>Pseudonocardiales</taxon>
        <taxon>Pseudonocardiaceae</taxon>
        <taxon>Amycolatopsis</taxon>
    </lineage>
</organism>
<dbReference type="InterPro" id="IPR036388">
    <property type="entry name" value="WH-like_DNA-bd_sf"/>
</dbReference>
<sequence>MSPSLQEIGLAVKRLQWRHHREANRRLSAHAGLSLVQWDVLRHLHEQPDATLHTLAELTFQTDQSMGTLAKRMIDRGLLKRADGPGRATRHSLTEDGQRAYEAGSVVLEGVLAESVGALTDAERVVLHELLLKAAQAGSSPRG</sequence>
<keyword evidence="1" id="KW-0805">Transcription regulation</keyword>
<evidence type="ECO:0000313" key="6">
    <source>
        <dbReference type="Proteomes" id="UP001227101"/>
    </source>
</evidence>
<evidence type="ECO:0000313" key="5">
    <source>
        <dbReference type="EMBL" id="WIV56111.1"/>
    </source>
</evidence>
<evidence type="ECO:0000256" key="3">
    <source>
        <dbReference type="ARBA" id="ARBA00023163"/>
    </source>
</evidence>
<dbReference type="InterPro" id="IPR000835">
    <property type="entry name" value="HTH_MarR-typ"/>
</dbReference>
<dbReference type="PANTHER" id="PTHR42756">
    <property type="entry name" value="TRANSCRIPTIONAL REGULATOR, MARR"/>
    <property type="match status" value="1"/>
</dbReference>
<dbReference type="RefSeq" id="WP_285453172.1">
    <property type="nucleotide sequence ID" value="NZ_CP127173.1"/>
</dbReference>
<evidence type="ECO:0000259" key="4">
    <source>
        <dbReference type="SMART" id="SM00347"/>
    </source>
</evidence>
<evidence type="ECO:0000256" key="2">
    <source>
        <dbReference type="ARBA" id="ARBA00023125"/>
    </source>
</evidence>
<evidence type="ECO:0000256" key="1">
    <source>
        <dbReference type="ARBA" id="ARBA00023015"/>
    </source>
</evidence>
<dbReference type="Pfam" id="PF12802">
    <property type="entry name" value="MarR_2"/>
    <property type="match status" value="1"/>
</dbReference>
<dbReference type="EMBL" id="CP127173">
    <property type="protein sequence ID" value="WIV56111.1"/>
    <property type="molecule type" value="Genomic_DNA"/>
</dbReference>
<reference evidence="5 6" key="1">
    <citation type="submission" date="2023-06" db="EMBL/GenBank/DDBJ databases">
        <authorList>
            <person name="Oyuntsetseg B."/>
            <person name="Kim S.B."/>
        </authorList>
    </citation>
    <scope>NUCLEOTIDE SEQUENCE [LARGE SCALE GENOMIC DNA]</scope>
    <source>
        <strain evidence="5 6">2-2</strain>
    </source>
</reference>
<dbReference type="InterPro" id="IPR036390">
    <property type="entry name" value="WH_DNA-bd_sf"/>
</dbReference>
<feature type="domain" description="HTH marR-type" evidence="4">
    <location>
        <begin position="26"/>
        <end position="124"/>
    </location>
</feature>